<evidence type="ECO:0000313" key="4">
    <source>
        <dbReference type="Proteomes" id="UP001595812"/>
    </source>
</evidence>
<comment type="function">
    <text evidence="2">An aminoacyl-tRNA editing enzyme that deacylates mischarged D-aminoacyl-tRNAs. Also deacylates mischarged glycyl-tRNA(Ala), protecting cells against glycine mischarging by AlaRS. Acts via tRNA-based rather than protein-based catalysis; rejects L-amino acids rather than detecting D-amino acids in the active site. By recycling D-aminoacyl-tRNA to D-amino acids and free tRNA molecules, this enzyme counteracts the toxicity associated with the formation of D-aminoacyl-tRNA entities in vivo and helps enforce protein L-homochirality.</text>
</comment>
<evidence type="ECO:0000313" key="3">
    <source>
        <dbReference type="EMBL" id="MFC3877862.1"/>
    </source>
</evidence>
<evidence type="ECO:0000256" key="1">
    <source>
        <dbReference type="ARBA" id="ARBA00009673"/>
    </source>
</evidence>
<keyword evidence="2" id="KW-0820">tRNA-binding</keyword>
<name>A0ABV8AIG4_9FLAO</name>
<dbReference type="EC" id="3.1.1.96" evidence="2"/>
<keyword evidence="2 3" id="KW-0378">Hydrolase</keyword>
<comment type="catalytic activity">
    <reaction evidence="2">
        <text>a D-aminoacyl-tRNA + H2O = a tRNA + a D-alpha-amino acid + H(+)</text>
        <dbReference type="Rhea" id="RHEA:13953"/>
        <dbReference type="Rhea" id="RHEA-COMP:10123"/>
        <dbReference type="Rhea" id="RHEA-COMP:10124"/>
        <dbReference type="ChEBI" id="CHEBI:15377"/>
        <dbReference type="ChEBI" id="CHEBI:15378"/>
        <dbReference type="ChEBI" id="CHEBI:59871"/>
        <dbReference type="ChEBI" id="CHEBI:78442"/>
        <dbReference type="ChEBI" id="CHEBI:79333"/>
        <dbReference type="EC" id="3.1.1.96"/>
    </reaction>
</comment>
<accession>A0ABV8AIG4</accession>
<comment type="subcellular location">
    <subcellularLocation>
        <location evidence="2">Cytoplasm</location>
    </subcellularLocation>
</comment>
<comment type="catalytic activity">
    <reaction evidence="2">
        <text>glycyl-tRNA(Ala) + H2O = tRNA(Ala) + glycine + H(+)</text>
        <dbReference type="Rhea" id="RHEA:53744"/>
        <dbReference type="Rhea" id="RHEA-COMP:9657"/>
        <dbReference type="Rhea" id="RHEA-COMP:13640"/>
        <dbReference type="ChEBI" id="CHEBI:15377"/>
        <dbReference type="ChEBI" id="CHEBI:15378"/>
        <dbReference type="ChEBI" id="CHEBI:57305"/>
        <dbReference type="ChEBI" id="CHEBI:78442"/>
        <dbReference type="ChEBI" id="CHEBI:78522"/>
    </reaction>
</comment>
<gene>
    <name evidence="2 3" type="primary">dtd</name>
    <name evidence="3" type="ORF">ACFOSX_11555</name>
</gene>
<organism evidence="3 4">
    <name type="scientific">Winogradskyella maritima</name>
    <dbReference type="NCBI Taxonomy" id="1517766"/>
    <lineage>
        <taxon>Bacteria</taxon>
        <taxon>Pseudomonadati</taxon>
        <taxon>Bacteroidota</taxon>
        <taxon>Flavobacteriia</taxon>
        <taxon>Flavobacteriales</taxon>
        <taxon>Flavobacteriaceae</taxon>
        <taxon>Winogradskyella</taxon>
    </lineage>
</organism>
<dbReference type="InterPro" id="IPR003732">
    <property type="entry name" value="Daa-tRNA_deacyls_DTD"/>
</dbReference>
<dbReference type="PANTHER" id="PTHR10472:SF5">
    <property type="entry name" value="D-AMINOACYL-TRNA DEACYLASE 1"/>
    <property type="match status" value="1"/>
</dbReference>
<dbReference type="EC" id="3.1.1.-" evidence="2"/>
<comment type="domain">
    <text evidence="2">A Gly-cisPro motif from one monomer fits into the active site of the other monomer to allow specific chiral rejection of L-amino acids.</text>
</comment>
<keyword evidence="2" id="KW-0963">Cytoplasm</keyword>
<comment type="caution">
    <text evidence="3">The sequence shown here is derived from an EMBL/GenBank/DDBJ whole genome shotgun (WGS) entry which is preliminary data.</text>
</comment>
<dbReference type="HAMAP" id="MF_00518">
    <property type="entry name" value="Deacylase_Dtd"/>
    <property type="match status" value="1"/>
</dbReference>
<dbReference type="NCBIfam" id="TIGR00256">
    <property type="entry name" value="D-aminoacyl-tRNA deacylase"/>
    <property type="match status" value="1"/>
</dbReference>
<keyword evidence="4" id="KW-1185">Reference proteome</keyword>
<dbReference type="RefSeq" id="WP_386101091.1">
    <property type="nucleotide sequence ID" value="NZ_JBHSAT010000021.1"/>
</dbReference>
<proteinExistence type="inferred from homology"/>
<dbReference type="EMBL" id="JBHSAT010000021">
    <property type="protein sequence ID" value="MFC3877862.1"/>
    <property type="molecule type" value="Genomic_DNA"/>
</dbReference>
<dbReference type="Pfam" id="PF02580">
    <property type="entry name" value="Tyr_Deacylase"/>
    <property type="match status" value="1"/>
</dbReference>
<comment type="subunit">
    <text evidence="2">Homodimer.</text>
</comment>
<feature type="short sequence motif" description="Gly-cisPro motif, important for rejection of L-amino acids" evidence="2">
    <location>
        <begin position="138"/>
        <end position="139"/>
    </location>
</feature>
<dbReference type="Gene3D" id="3.50.80.10">
    <property type="entry name" value="D-tyrosyl-tRNA(Tyr) deacylase"/>
    <property type="match status" value="1"/>
</dbReference>
<dbReference type="PANTHER" id="PTHR10472">
    <property type="entry name" value="D-TYROSYL-TRNA TYR DEACYLASE"/>
    <property type="match status" value="1"/>
</dbReference>
<dbReference type="SUPFAM" id="SSF69500">
    <property type="entry name" value="DTD-like"/>
    <property type="match status" value="1"/>
</dbReference>
<dbReference type="CDD" id="cd00563">
    <property type="entry name" value="Dtyr_deacylase"/>
    <property type="match status" value="1"/>
</dbReference>
<evidence type="ECO:0000256" key="2">
    <source>
        <dbReference type="HAMAP-Rule" id="MF_00518"/>
    </source>
</evidence>
<dbReference type="GO" id="GO:0051499">
    <property type="term" value="F:D-aminoacyl-tRNA deacylase activity"/>
    <property type="evidence" value="ECO:0007669"/>
    <property type="project" value="UniProtKB-EC"/>
</dbReference>
<dbReference type="InterPro" id="IPR023509">
    <property type="entry name" value="DTD-like_sf"/>
</dbReference>
<keyword evidence="2" id="KW-0694">RNA-binding</keyword>
<sequence>MRVVLQRVSEASVTIDSNKVANIGNGFLVLLGIENEDSQEDIDWLCKKIVGMRVFSDANGLMNENITSFNGDIIVVSQFTLHASIKKGNRPSFIKAAKPDVAIPLYKAFIQKLEIELGRPVQTGEFGADMKVALVNDGPVTISMDSKHRE</sequence>
<dbReference type="Proteomes" id="UP001595812">
    <property type="component" value="Unassembled WGS sequence"/>
</dbReference>
<protein>
    <recommendedName>
        <fullName evidence="2">D-aminoacyl-tRNA deacylase</fullName>
        <shortName evidence="2">DTD</shortName>
        <ecNumber evidence="2">3.1.1.96</ecNumber>
    </recommendedName>
    <alternativeName>
        <fullName evidence="2">Gly-tRNA(Ala) deacylase</fullName>
        <ecNumber evidence="2">3.1.1.-</ecNumber>
    </alternativeName>
</protein>
<reference evidence="4" key="1">
    <citation type="journal article" date="2019" name="Int. J. Syst. Evol. Microbiol.">
        <title>The Global Catalogue of Microorganisms (GCM) 10K type strain sequencing project: providing services to taxonomists for standard genome sequencing and annotation.</title>
        <authorList>
            <consortium name="The Broad Institute Genomics Platform"/>
            <consortium name="The Broad Institute Genome Sequencing Center for Infectious Disease"/>
            <person name="Wu L."/>
            <person name="Ma J."/>
        </authorList>
    </citation>
    <scope>NUCLEOTIDE SEQUENCE [LARGE SCALE GENOMIC DNA]</scope>
    <source>
        <strain evidence="4">CECT 8979</strain>
    </source>
</reference>
<comment type="similarity">
    <text evidence="1 2">Belongs to the DTD family.</text>
</comment>